<dbReference type="OrthoDB" id="7545861at2759"/>
<comment type="caution">
    <text evidence="1">The sequence shown here is derived from an EMBL/GenBank/DDBJ whole genome shotgun (WGS) entry which is preliminary data.</text>
</comment>
<gene>
    <name evidence="1" type="ORF">TSAR_002305</name>
</gene>
<keyword evidence="2" id="KW-1185">Reference proteome</keyword>
<protein>
    <recommendedName>
        <fullName evidence="3">DUF4817 domain-containing protein</fullName>
    </recommendedName>
</protein>
<name>A0A232EIR1_9HYME</name>
<evidence type="ECO:0000313" key="1">
    <source>
        <dbReference type="EMBL" id="OXU18257.1"/>
    </source>
</evidence>
<dbReference type="AlphaFoldDB" id="A0A232EIR1"/>
<dbReference type="Proteomes" id="UP000215335">
    <property type="component" value="Unassembled WGS sequence"/>
</dbReference>
<reference evidence="1 2" key="1">
    <citation type="journal article" date="2017" name="Curr. Biol.">
        <title>The Evolution of Venom by Co-option of Single-Copy Genes.</title>
        <authorList>
            <person name="Martinson E.O."/>
            <person name="Mrinalini"/>
            <person name="Kelkar Y.D."/>
            <person name="Chang C.H."/>
            <person name="Werren J.H."/>
        </authorList>
    </citation>
    <scope>NUCLEOTIDE SEQUENCE [LARGE SCALE GENOMIC DNA]</scope>
    <source>
        <strain evidence="1 2">Alberta</strain>
        <tissue evidence="1">Whole body</tissue>
    </source>
</reference>
<evidence type="ECO:0008006" key="3">
    <source>
        <dbReference type="Google" id="ProtNLM"/>
    </source>
</evidence>
<accession>A0A232EIR1</accession>
<evidence type="ECO:0000313" key="2">
    <source>
        <dbReference type="Proteomes" id="UP000215335"/>
    </source>
</evidence>
<dbReference type="STRING" id="543379.A0A232EIR1"/>
<proteinExistence type="predicted"/>
<sequence length="114" mass="13320">MPVGIANQGHGECRSVYVRAAALYAERYPNRRHPTYITIRDLTNIAREGRLHRERRRHEYGENDNRVLTVLAVVYLNPHISSREIGRQHGIPKSTVLRILKAQRYHAYHITLIQ</sequence>
<dbReference type="EMBL" id="NNAY01004165">
    <property type="protein sequence ID" value="OXU18257.1"/>
    <property type="molecule type" value="Genomic_DNA"/>
</dbReference>
<dbReference type="PANTHER" id="PTHR47326:SF1">
    <property type="entry name" value="HTH PSQ-TYPE DOMAIN-CONTAINING PROTEIN"/>
    <property type="match status" value="1"/>
</dbReference>
<dbReference type="PANTHER" id="PTHR47326">
    <property type="entry name" value="TRANSPOSABLE ELEMENT TC3 TRANSPOSASE-LIKE PROTEIN"/>
    <property type="match status" value="1"/>
</dbReference>
<organism evidence="1 2">
    <name type="scientific">Trichomalopsis sarcophagae</name>
    <dbReference type="NCBI Taxonomy" id="543379"/>
    <lineage>
        <taxon>Eukaryota</taxon>
        <taxon>Metazoa</taxon>
        <taxon>Ecdysozoa</taxon>
        <taxon>Arthropoda</taxon>
        <taxon>Hexapoda</taxon>
        <taxon>Insecta</taxon>
        <taxon>Pterygota</taxon>
        <taxon>Neoptera</taxon>
        <taxon>Endopterygota</taxon>
        <taxon>Hymenoptera</taxon>
        <taxon>Apocrita</taxon>
        <taxon>Proctotrupomorpha</taxon>
        <taxon>Chalcidoidea</taxon>
        <taxon>Pteromalidae</taxon>
        <taxon>Pteromalinae</taxon>
        <taxon>Trichomalopsis</taxon>
    </lineage>
</organism>